<evidence type="ECO:0000256" key="1">
    <source>
        <dbReference type="ARBA" id="ARBA00022723"/>
    </source>
</evidence>
<evidence type="ECO:0000256" key="3">
    <source>
        <dbReference type="ARBA" id="ARBA00023004"/>
    </source>
</evidence>
<dbReference type="Pfam" id="PF00149">
    <property type="entry name" value="Metallophos"/>
    <property type="match status" value="1"/>
</dbReference>
<keyword evidence="2" id="KW-0378">Hydrolase</keyword>
<dbReference type="GO" id="GO:0004112">
    <property type="term" value="F:cyclic-nucleotide phosphodiesterase activity"/>
    <property type="evidence" value="ECO:0007669"/>
    <property type="project" value="InterPro"/>
</dbReference>
<dbReference type="CDD" id="cd07402">
    <property type="entry name" value="MPP_GpdQ"/>
    <property type="match status" value="1"/>
</dbReference>
<accession>A0A4R2KQK4</accession>
<dbReference type="InterPro" id="IPR029052">
    <property type="entry name" value="Metallo-depent_PP-like"/>
</dbReference>
<protein>
    <submittedName>
        <fullName evidence="6">Icc protein</fullName>
    </submittedName>
</protein>
<dbReference type="InterPro" id="IPR004843">
    <property type="entry name" value="Calcineurin-like_PHP"/>
</dbReference>
<dbReference type="PANTHER" id="PTHR42988">
    <property type="entry name" value="PHOSPHOHYDROLASE"/>
    <property type="match status" value="1"/>
</dbReference>
<dbReference type="NCBIfam" id="NF008359">
    <property type="entry name" value="PRK11148.1"/>
    <property type="match status" value="1"/>
</dbReference>
<gene>
    <name evidence="6" type="ORF">EV688_11652</name>
</gene>
<dbReference type="SUPFAM" id="SSF56300">
    <property type="entry name" value="Metallo-dependent phosphatases"/>
    <property type="match status" value="1"/>
</dbReference>
<evidence type="ECO:0000256" key="2">
    <source>
        <dbReference type="ARBA" id="ARBA00022801"/>
    </source>
</evidence>
<comment type="caution">
    <text evidence="6">The sequence shown here is derived from an EMBL/GenBank/DDBJ whole genome shotgun (WGS) entry which is preliminary data.</text>
</comment>
<dbReference type="Proteomes" id="UP000294980">
    <property type="component" value="Unassembled WGS sequence"/>
</dbReference>
<evidence type="ECO:0000259" key="5">
    <source>
        <dbReference type="Pfam" id="PF00149"/>
    </source>
</evidence>
<evidence type="ECO:0000313" key="7">
    <source>
        <dbReference type="Proteomes" id="UP000294980"/>
    </source>
</evidence>
<dbReference type="PANTHER" id="PTHR42988:SF2">
    <property type="entry name" value="CYCLIC NUCLEOTIDE PHOSPHODIESTERASE CBUA0032-RELATED"/>
    <property type="match status" value="1"/>
</dbReference>
<sequence>MSGRARELEHSGDVVRLVQITDTHLQGEANGKLLGMDTDRSLQAVLDLVRSEQPVIDLVLGTGDLSNHGERGAYERLLEYFAGLGSRHVWLPGNHDDRSVMLEVAGEKRLAGEIRLGGWQIMLLDSQLPGQVGGHLGNEELARLESGLAAGRAEGLHSLICLHHQPVPIGCTWLDQQKVDDAADFFRIVDASPAVKAVIWGHVHQQYERQRGAVRLMSTPSTCIQFRPGQRNFSLDDCAPGYRWLELHADGRVLSEVSRVRDVTFAVDLGSNGYL</sequence>
<dbReference type="GO" id="GO:0046872">
    <property type="term" value="F:metal ion binding"/>
    <property type="evidence" value="ECO:0007669"/>
    <property type="project" value="UniProtKB-KW"/>
</dbReference>
<reference evidence="6 7" key="1">
    <citation type="submission" date="2019-03" db="EMBL/GenBank/DDBJ databases">
        <title>Genomic Encyclopedia of Type Strains, Phase IV (KMG-IV): sequencing the most valuable type-strain genomes for metagenomic binning, comparative biology and taxonomic classification.</title>
        <authorList>
            <person name="Goeker M."/>
        </authorList>
    </citation>
    <scope>NUCLEOTIDE SEQUENCE [LARGE SCALE GENOMIC DNA]</scope>
    <source>
        <strain evidence="6 7">DSM 23344</strain>
    </source>
</reference>
<evidence type="ECO:0000256" key="4">
    <source>
        <dbReference type="ARBA" id="ARBA00025742"/>
    </source>
</evidence>
<evidence type="ECO:0000313" key="6">
    <source>
        <dbReference type="EMBL" id="TCO73216.1"/>
    </source>
</evidence>
<keyword evidence="3" id="KW-0408">Iron</keyword>
<dbReference type="RefSeq" id="WP_117319134.1">
    <property type="nucleotide sequence ID" value="NZ_QQSW01000020.1"/>
</dbReference>
<dbReference type="EMBL" id="SLWX01000016">
    <property type="protein sequence ID" value="TCO73216.1"/>
    <property type="molecule type" value="Genomic_DNA"/>
</dbReference>
<name>A0A4R2KQK4_9GAMM</name>
<organism evidence="6 7">
    <name type="scientific">Chromatocurvus halotolerans</name>
    <dbReference type="NCBI Taxonomy" id="1132028"/>
    <lineage>
        <taxon>Bacteria</taxon>
        <taxon>Pseudomonadati</taxon>
        <taxon>Pseudomonadota</taxon>
        <taxon>Gammaproteobacteria</taxon>
        <taxon>Cellvibrionales</taxon>
        <taxon>Halieaceae</taxon>
        <taxon>Chromatocurvus</taxon>
    </lineage>
</organism>
<dbReference type="InterPro" id="IPR026575">
    <property type="entry name" value="GpdQ/CpdA-like"/>
</dbReference>
<keyword evidence="1" id="KW-0479">Metal-binding</keyword>
<dbReference type="Gene3D" id="3.60.21.10">
    <property type="match status" value="1"/>
</dbReference>
<comment type="similarity">
    <text evidence="4">Belongs to the cyclic nucleotide phosphodiesterase class-III family.</text>
</comment>
<dbReference type="InterPro" id="IPR050884">
    <property type="entry name" value="CNP_phosphodiesterase-III"/>
</dbReference>
<dbReference type="OrthoDB" id="9784378at2"/>
<feature type="domain" description="Calcineurin-like phosphoesterase" evidence="5">
    <location>
        <begin position="16"/>
        <end position="205"/>
    </location>
</feature>
<dbReference type="AlphaFoldDB" id="A0A4R2KQK4"/>
<keyword evidence="7" id="KW-1185">Reference proteome</keyword>
<proteinExistence type="inferred from homology"/>